<dbReference type="AlphaFoldDB" id="B2MUU5"/>
<reference evidence="38" key="1">
    <citation type="submission" date="2008-04" db="EMBL/GenBank/DDBJ databases">
        <title>Molecular cloning, purification, and biochemical characterization of a novel esterase.</title>
        <authorList>
            <person name="Liu Y.H."/>
            <person name="Wu P.C."/>
        </authorList>
    </citation>
    <scope>NUCLEOTIDE SEQUENCE</scope>
    <source>
        <strain evidence="38">ZD414</strain>
    </source>
</reference>
<comment type="catalytic activity">
    <reaction evidence="15">
        <text>a 1-acyl-sn-glycero-3-phosphocholine + H2O = sn-glycerol 3-phosphocholine + a fatty acid + H(+)</text>
        <dbReference type="Rhea" id="RHEA:15177"/>
        <dbReference type="ChEBI" id="CHEBI:15377"/>
        <dbReference type="ChEBI" id="CHEBI:15378"/>
        <dbReference type="ChEBI" id="CHEBI:16870"/>
        <dbReference type="ChEBI" id="CHEBI:28868"/>
        <dbReference type="ChEBI" id="CHEBI:58168"/>
        <dbReference type="EC" id="3.1.1.5"/>
    </reaction>
</comment>
<evidence type="ECO:0000256" key="20">
    <source>
        <dbReference type="ARBA" id="ARBA00052268"/>
    </source>
</evidence>
<dbReference type="InterPro" id="IPR051532">
    <property type="entry name" value="Ester_Hydrolysis_Enzymes"/>
</dbReference>
<keyword evidence="36" id="KW-0812">Transmembrane</keyword>
<dbReference type="PANTHER" id="PTHR30383">
    <property type="entry name" value="THIOESTERASE 1/PROTEASE 1/LYSOPHOSPHOLIPASE L1"/>
    <property type="match status" value="1"/>
</dbReference>
<dbReference type="Pfam" id="PF13472">
    <property type="entry name" value="Lipase_GDSL_2"/>
    <property type="match status" value="1"/>
</dbReference>
<dbReference type="NCBIfam" id="NF007819">
    <property type="entry name" value="PRK10528.1"/>
    <property type="match status" value="1"/>
</dbReference>
<evidence type="ECO:0000256" key="31">
    <source>
        <dbReference type="ARBA" id="ARBA00079125"/>
    </source>
</evidence>
<evidence type="ECO:0000256" key="36">
    <source>
        <dbReference type="SAM" id="Phobius"/>
    </source>
</evidence>
<evidence type="ECO:0000256" key="23">
    <source>
        <dbReference type="ARBA" id="ARBA00052958"/>
    </source>
</evidence>
<keyword evidence="36" id="KW-1133">Transmembrane helix</keyword>
<evidence type="ECO:0000256" key="27">
    <source>
        <dbReference type="ARBA" id="ARBA00076150"/>
    </source>
</evidence>
<evidence type="ECO:0000256" key="6">
    <source>
        <dbReference type="ARBA" id="ARBA00022729"/>
    </source>
</evidence>
<evidence type="ECO:0000256" key="25">
    <source>
        <dbReference type="ARBA" id="ARBA00065151"/>
    </source>
</evidence>
<comment type="catalytic activity">
    <reaction evidence="24">
        <text>a fatty acyl-CoA + H2O = a fatty acid + CoA + H(+)</text>
        <dbReference type="Rhea" id="RHEA:16781"/>
        <dbReference type="ChEBI" id="CHEBI:15377"/>
        <dbReference type="ChEBI" id="CHEBI:15378"/>
        <dbReference type="ChEBI" id="CHEBI:28868"/>
        <dbReference type="ChEBI" id="CHEBI:57287"/>
        <dbReference type="ChEBI" id="CHEBI:77636"/>
    </reaction>
    <physiologicalReaction direction="left-to-right" evidence="24">
        <dbReference type="Rhea" id="RHEA:16782"/>
    </physiologicalReaction>
</comment>
<comment type="catalytic activity">
    <reaction evidence="12">
        <text>decanoyl-CoA + H2O = decanoate + CoA + H(+)</text>
        <dbReference type="Rhea" id="RHEA:40059"/>
        <dbReference type="ChEBI" id="CHEBI:15377"/>
        <dbReference type="ChEBI" id="CHEBI:15378"/>
        <dbReference type="ChEBI" id="CHEBI:27689"/>
        <dbReference type="ChEBI" id="CHEBI:57287"/>
        <dbReference type="ChEBI" id="CHEBI:61430"/>
    </reaction>
    <physiologicalReaction direction="left-to-right" evidence="12">
        <dbReference type="Rhea" id="RHEA:40060"/>
    </physiologicalReaction>
</comment>
<dbReference type="SUPFAM" id="SSF52266">
    <property type="entry name" value="SGNH hydrolase"/>
    <property type="match status" value="1"/>
</dbReference>
<dbReference type="SMR" id="B2MUU5"/>
<dbReference type="InterPro" id="IPR036514">
    <property type="entry name" value="SGNH_hydro_sf"/>
</dbReference>
<accession>B2MUU5</accession>
<evidence type="ECO:0000256" key="8">
    <source>
        <dbReference type="ARBA" id="ARBA00035852"/>
    </source>
</evidence>
<evidence type="ECO:0000256" key="34">
    <source>
        <dbReference type="ARBA" id="ARBA00080229"/>
    </source>
</evidence>
<dbReference type="EC" id="3.1.1.5" evidence="4"/>
<comment type="catalytic activity">
    <reaction evidence="19">
        <text>octadecanoyl-CoA + H2O = octadecanoate + CoA + H(+)</text>
        <dbReference type="Rhea" id="RHEA:30139"/>
        <dbReference type="ChEBI" id="CHEBI:15377"/>
        <dbReference type="ChEBI" id="CHEBI:15378"/>
        <dbReference type="ChEBI" id="CHEBI:25629"/>
        <dbReference type="ChEBI" id="CHEBI:57287"/>
        <dbReference type="ChEBI" id="CHEBI:57394"/>
    </reaction>
    <physiologicalReaction direction="left-to-right" evidence="19">
        <dbReference type="Rhea" id="RHEA:30140"/>
    </physiologicalReaction>
</comment>
<evidence type="ECO:0000256" key="18">
    <source>
        <dbReference type="ARBA" id="ARBA00050473"/>
    </source>
</evidence>
<evidence type="ECO:0000256" key="11">
    <source>
        <dbReference type="ARBA" id="ARBA00047734"/>
    </source>
</evidence>
<evidence type="ECO:0000256" key="7">
    <source>
        <dbReference type="ARBA" id="ARBA00022801"/>
    </source>
</evidence>
<dbReference type="CDD" id="cd01822">
    <property type="entry name" value="Lysophospholipase_L1_like"/>
    <property type="match status" value="1"/>
</dbReference>
<comment type="catalytic activity">
    <reaction evidence="1">
        <text>a phenyl acetate + H2O = a phenol + acetate + H(+)</text>
        <dbReference type="Rhea" id="RHEA:17309"/>
        <dbReference type="ChEBI" id="CHEBI:15377"/>
        <dbReference type="ChEBI" id="CHEBI:15378"/>
        <dbReference type="ChEBI" id="CHEBI:30089"/>
        <dbReference type="ChEBI" id="CHEBI:33853"/>
        <dbReference type="ChEBI" id="CHEBI:140310"/>
        <dbReference type="EC" id="3.1.1.2"/>
    </reaction>
</comment>
<comment type="catalytic activity">
    <reaction evidence="18">
        <text>a butanoate ester + H2O = an aliphatic alcohol + butanoate + H(+)</text>
        <dbReference type="Rhea" id="RHEA:47348"/>
        <dbReference type="ChEBI" id="CHEBI:2571"/>
        <dbReference type="ChEBI" id="CHEBI:15377"/>
        <dbReference type="ChEBI" id="CHEBI:15378"/>
        <dbReference type="ChEBI" id="CHEBI:17968"/>
        <dbReference type="ChEBI" id="CHEBI:50477"/>
    </reaction>
</comment>
<evidence type="ECO:0000256" key="10">
    <source>
        <dbReference type="ARBA" id="ARBA00038848"/>
    </source>
</evidence>
<comment type="catalytic activity">
    <reaction evidence="20">
        <text>an octanoate ester + H2O = an aliphatic alcohol + octanoate + H(+)</text>
        <dbReference type="Rhea" id="RHEA:47356"/>
        <dbReference type="ChEBI" id="CHEBI:2571"/>
        <dbReference type="ChEBI" id="CHEBI:15377"/>
        <dbReference type="ChEBI" id="CHEBI:15378"/>
        <dbReference type="ChEBI" id="CHEBI:25646"/>
        <dbReference type="ChEBI" id="CHEBI:87657"/>
    </reaction>
</comment>
<evidence type="ECO:0000256" key="5">
    <source>
        <dbReference type="ARBA" id="ARBA00013277"/>
    </source>
</evidence>
<dbReference type="EC" id="3.1.2.14" evidence="3"/>
<proteinExistence type="inferred from homology"/>
<evidence type="ECO:0000256" key="26">
    <source>
        <dbReference type="ARBA" id="ARBA00074468"/>
    </source>
</evidence>
<dbReference type="AntiFam" id="ANF00095">
    <property type="entry name" value="Shadow ORF (opposite ABC transporters)"/>
</dbReference>
<comment type="catalytic activity">
    <reaction evidence="13">
        <text>dodecanoyl-CoA + H2O = dodecanoate + CoA + H(+)</text>
        <dbReference type="Rhea" id="RHEA:30135"/>
        <dbReference type="ChEBI" id="CHEBI:15377"/>
        <dbReference type="ChEBI" id="CHEBI:15378"/>
        <dbReference type="ChEBI" id="CHEBI:18262"/>
        <dbReference type="ChEBI" id="CHEBI:57287"/>
        <dbReference type="ChEBI" id="CHEBI:57375"/>
    </reaction>
    <physiologicalReaction direction="left-to-right" evidence="13">
        <dbReference type="Rhea" id="RHEA:30136"/>
    </physiologicalReaction>
</comment>
<dbReference type="GO" id="GO:0004064">
    <property type="term" value="F:arylesterase activity"/>
    <property type="evidence" value="ECO:0007669"/>
    <property type="project" value="UniProtKB-EC"/>
</dbReference>
<dbReference type="Gene3D" id="3.40.50.1110">
    <property type="entry name" value="SGNH hydrolase"/>
    <property type="match status" value="1"/>
</dbReference>
<feature type="domain" description="SGNH hydrolase-type esterase" evidence="37">
    <location>
        <begin position="96"/>
        <end position="251"/>
    </location>
</feature>
<evidence type="ECO:0000256" key="2">
    <source>
        <dbReference type="ARBA" id="ARBA00008668"/>
    </source>
</evidence>
<evidence type="ECO:0000256" key="9">
    <source>
        <dbReference type="ARBA" id="ARBA00037002"/>
    </source>
</evidence>
<evidence type="ECO:0000256" key="12">
    <source>
        <dbReference type="ARBA" id="ARBA00047969"/>
    </source>
</evidence>
<evidence type="ECO:0000256" key="15">
    <source>
        <dbReference type="ARBA" id="ARBA00049531"/>
    </source>
</evidence>
<dbReference type="InterPro" id="IPR008265">
    <property type="entry name" value="Lipase_GDSL_AS"/>
</dbReference>
<dbReference type="GO" id="GO:0004622">
    <property type="term" value="F:phosphatidylcholine lysophospholipase activity"/>
    <property type="evidence" value="ECO:0007669"/>
    <property type="project" value="UniProtKB-EC"/>
</dbReference>
<evidence type="ECO:0000256" key="32">
    <source>
        <dbReference type="ARBA" id="ARBA00079606"/>
    </source>
</evidence>
<evidence type="ECO:0000256" key="30">
    <source>
        <dbReference type="ARBA" id="ARBA00078278"/>
    </source>
</evidence>
<evidence type="ECO:0000256" key="17">
    <source>
        <dbReference type="ARBA" id="ARBA00050352"/>
    </source>
</evidence>
<dbReference type="GO" id="GO:0016297">
    <property type="term" value="F:fatty acyl-[ACP] hydrolase activity"/>
    <property type="evidence" value="ECO:0007669"/>
    <property type="project" value="UniProtKB-EC"/>
</dbReference>
<evidence type="ECO:0000256" key="28">
    <source>
        <dbReference type="ARBA" id="ARBA00078117"/>
    </source>
</evidence>
<protein>
    <recommendedName>
        <fullName evidence="26">Thioesterase 1/protease 1/lysophospholipase L1</fullName>
        <ecNumber evidence="5">3.1.1.2</ecNumber>
        <ecNumber evidence="4">3.1.1.5</ecNumber>
        <ecNumber evidence="3">3.1.2.14</ecNumber>
        <ecNumber evidence="10">3.1.2.2</ecNumber>
    </recommendedName>
    <alternativeName>
        <fullName evidence="33">Acyl-CoA thioesterase 1</fullName>
    </alternativeName>
    <alternativeName>
        <fullName evidence="34">Acyl-CoA thioesterase I</fullName>
    </alternativeName>
    <alternativeName>
        <fullName evidence="32">Arylesterase</fullName>
    </alternativeName>
    <alternativeName>
        <fullName evidence="27">Lysophospholipase L1</fullName>
    </alternativeName>
    <alternativeName>
        <fullName evidence="35">Oleoyl-[acyl-carrier-protein] hydrolase</fullName>
    </alternativeName>
    <alternativeName>
        <fullName evidence="31">Phospholipid degradation C</fullName>
    </alternativeName>
    <alternativeName>
        <fullName evidence="29">Protease 1</fullName>
    </alternativeName>
    <alternativeName>
        <fullName evidence="30">Protease I</fullName>
    </alternativeName>
    <alternativeName>
        <fullName evidence="28">Thioesterase I/protease I</fullName>
    </alternativeName>
</protein>
<keyword evidence="36" id="KW-0472">Membrane</keyword>
<dbReference type="EC" id="3.1.1.2" evidence="5"/>
<dbReference type="EC" id="3.1.2.2" evidence="10"/>
<dbReference type="GO" id="GO:0006629">
    <property type="term" value="P:lipid metabolic process"/>
    <property type="evidence" value="ECO:0007669"/>
    <property type="project" value="InterPro"/>
</dbReference>
<evidence type="ECO:0000256" key="13">
    <source>
        <dbReference type="ARBA" id="ARBA00048074"/>
    </source>
</evidence>
<dbReference type="EMBL" id="EU621840">
    <property type="protein sequence ID" value="ACC78298.1"/>
    <property type="molecule type" value="Genomic_DNA"/>
</dbReference>
<comment type="catalytic activity">
    <reaction evidence="23">
        <text>(11Z)-octadecenoyl-CoA + H2O = (11Z)-octadecenoate + CoA + H(+)</text>
        <dbReference type="Rhea" id="RHEA:65240"/>
        <dbReference type="ChEBI" id="CHEBI:15377"/>
        <dbReference type="ChEBI" id="CHEBI:15378"/>
        <dbReference type="ChEBI" id="CHEBI:30827"/>
        <dbReference type="ChEBI" id="CHEBI:57287"/>
        <dbReference type="ChEBI" id="CHEBI:75121"/>
    </reaction>
    <physiologicalReaction direction="left-to-right" evidence="23">
        <dbReference type="Rhea" id="RHEA:65241"/>
    </physiologicalReaction>
</comment>
<keyword evidence="6" id="KW-0732">Signal</keyword>
<comment type="subunit">
    <text evidence="25">Monomer or homotetramer.</text>
</comment>
<name>B2MUU5_9ENTR</name>
<comment type="catalytic activity">
    <reaction evidence="21">
        <text>(9Z)-octadecenoyl-[ACP] + H2O = (9Z)-octadecenoate + holo-[ACP] + H(+)</text>
        <dbReference type="Rhea" id="RHEA:15057"/>
        <dbReference type="Rhea" id="RHEA-COMP:9685"/>
        <dbReference type="Rhea" id="RHEA-COMP:9924"/>
        <dbReference type="ChEBI" id="CHEBI:15377"/>
        <dbReference type="ChEBI" id="CHEBI:15378"/>
        <dbReference type="ChEBI" id="CHEBI:30823"/>
        <dbReference type="ChEBI" id="CHEBI:64479"/>
        <dbReference type="ChEBI" id="CHEBI:78783"/>
        <dbReference type="EC" id="3.1.2.14"/>
    </reaction>
    <physiologicalReaction direction="left-to-right" evidence="21">
        <dbReference type="Rhea" id="RHEA:15058"/>
    </physiologicalReaction>
</comment>
<comment type="similarity">
    <text evidence="2">Belongs to the 'GDSL' lipolytic enzyme family.</text>
</comment>
<organism evidence="38">
    <name type="scientific">Klebsiella sp. ZD414</name>
    <dbReference type="NCBI Taxonomy" id="521457"/>
    <lineage>
        <taxon>Bacteria</taxon>
        <taxon>Pseudomonadati</taxon>
        <taxon>Pseudomonadota</taxon>
        <taxon>Gammaproteobacteria</taxon>
        <taxon>Enterobacterales</taxon>
        <taxon>Enterobacteriaceae</taxon>
        <taxon>Klebsiella/Raoultella group</taxon>
        <taxon>Klebsiella</taxon>
    </lineage>
</organism>
<evidence type="ECO:0000256" key="21">
    <source>
        <dbReference type="ARBA" id="ARBA00052435"/>
    </source>
</evidence>
<comment type="catalytic activity">
    <reaction evidence="22">
        <text>a hexanoate ester + H2O = an aliphatic alcohol + hexanoate + H(+)</text>
        <dbReference type="Rhea" id="RHEA:47352"/>
        <dbReference type="ChEBI" id="CHEBI:2571"/>
        <dbReference type="ChEBI" id="CHEBI:15377"/>
        <dbReference type="ChEBI" id="CHEBI:15378"/>
        <dbReference type="ChEBI" id="CHEBI:17120"/>
        <dbReference type="ChEBI" id="CHEBI:87656"/>
    </reaction>
</comment>
<comment type="catalytic activity">
    <reaction evidence="11">
        <text>hexadecanoyl-CoA + H2O = hexadecanoate + CoA + H(+)</text>
        <dbReference type="Rhea" id="RHEA:16645"/>
        <dbReference type="ChEBI" id="CHEBI:7896"/>
        <dbReference type="ChEBI" id="CHEBI:15377"/>
        <dbReference type="ChEBI" id="CHEBI:15378"/>
        <dbReference type="ChEBI" id="CHEBI:57287"/>
        <dbReference type="ChEBI" id="CHEBI:57379"/>
        <dbReference type="EC" id="3.1.2.2"/>
    </reaction>
    <physiologicalReaction direction="left-to-right" evidence="11">
        <dbReference type="Rhea" id="RHEA:16646"/>
    </physiologicalReaction>
</comment>
<feature type="transmembrane region" description="Helical" evidence="36">
    <location>
        <begin position="74"/>
        <end position="97"/>
    </location>
</feature>
<evidence type="ECO:0000313" key="38">
    <source>
        <dbReference type="EMBL" id="ACC78298.1"/>
    </source>
</evidence>
<dbReference type="PROSITE" id="PS01098">
    <property type="entry name" value="LIPASE_GDSL_SER"/>
    <property type="match status" value="1"/>
</dbReference>
<evidence type="ECO:0000256" key="3">
    <source>
        <dbReference type="ARBA" id="ARBA00012480"/>
    </source>
</evidence>
<evidence type="ECO:0000256" key="19">
    <source>
        <dbReference type="ARBA" id="ARBA00051478"/>
    </source>
</evidence>
<evidence type="ECO:0000256" key="24">
    <source>
        <dbReference type="ARBA" id="ARBA00052976"/>
    </source>
</evidence>
<evidence type="ECO:0000256" key="29">
    <source>
        <dbReference type="ARBA" id="ARBA00078270"/>
    </source>
</evidence>
<dbReference type="InterPro" id="IPR013830">
    <property type="entry name" value="SGNH_hydro"/>
</dbReference>
<comment type="catalytic activity">
    <reaction evidence="9">
        <text>(9Z)-octadecenoyl-CoA + H2O = (9Z)-octadecenoate + CoA + H(+)</text>
        <dbReference type="Rhea" id="RHEA:40139"/>
        <dbReference type="ChEBI" id="CHEBI:15377"/>
        <dbReference type="ChEBI" id="CHEBI:15378"/>
        <dbReference type="ChEBI" id="CHEBI:30823"/>
        <dbReference type="ChEBI" id="CHEBI:57287"/>
        <dbReference type="ChEBI" id="CHEBI:57387"/>
    </reaction>
    <physiologicalReaction direction="left-to-right" evidence="9">
        <dbReference type="Rhea" id="RHEA:40140"/>
    </physiologicalReaction>
</comment>
<dbReference type="FunFam" id="3.40.50.1110:FF:000001">
    <property type="entry name" value="Multifunctional acyl-CoA thioesterase I"/>
    <property type="match status" value="1"/>
</dbReference>
<comment type="catalytic activity">
    <reaction evidence="16">
        <text>hexanoyl-CoA + H2O = hexanoate + CoA + H(+)</text>
        <dbReference type="Rhea" id="RHEA:40115"/>
        <dbReference type="ChEBI" id="CHEBI:15377"/>
        <dbReference type="ChEBI" id="CHEBI:15378"/>
        <dbReference type="ChEBI" id="CHEBI:17120"/>
        <dbReference type="ChEBI" id="CHEBI:57287"/>
        <dbReference type="ChEBI" id="CHEBI:62620"/>
    </reaction>
    <physiologicalReaction direction="left-to-right" evidence="16">
        <dbReference type="Rhea" id="RHEA:40116"/>
    </physiologicalReaction>
</comment>
<comment type="catalytic activity">
    <reaction evidence="17">
        <text>(9Z)-hexadecenoyl-CoA + H2O = (9Z)-hexadecenoate + CoA + H(+)</text>
        <dbReference type="Rhea" id="RHEA:40131"/>
        <dbReference type="ChEBI" id="CHEBI:15377"/>
        <dbReference type="ChEBI" id="CHEBI:15378"/>
        <dbReference type="ChEBI" id="CHEBI:32372"/>
        <dbReference type="ChEBI" id="CHEBI:57287"/>
        <dbReference type="ChEBI" id="CHEBI:61540"/>
    </reaction>
    <physiologicalReaction direction="left-to-right" evidence="17">
        <dbReference type="Rhea" id="RHEA:40132"/>
    </physiologicalReaction>
</comment>
<comment type="catalytic activity">
    <reaction evidence="8">
        <text>(5Z,8Z,11Z,14Z)-eicosatetraenoyl-CoA + H2O = (5Z,8Z,11Z,14Z)-eicosatetraenoate + CoA + H(+)</text>
        <dbReference type="Rhea" id="RHEA:40151"/>
        <dbReference type="ChEBI" id="CHEBI:15377"/>
        <dbReference type="ChEBI" id="CHEBI:15378"/>
        <dbReference type="ChEBI" id="CHEBI:32395"/>
        <dbReference type="ChEBI" id="CHEBI:57287"/>
        <dbReference type="ChEBI" id="CHEBI:57368"/>
    </reaction>
    <physiologicalReaction direction="left-to-right" evidence="8">
        <dbReference type="Rhea" id="RHEA:40152"/>
    </physiologicalReaction>
</comment>
<evidence type="ECO:0000256" key="4">
    <source>
        <dbReference type="ARBA" id="ARBA00013274"/>
    </source>
</evidence>
<evidence type="ECO:0000256" key="35">
    <source>
        <dbReference type="ARBA" id="ARBA00082145"/>
    </source>
</evidence>
<evidence type="ECO:0000256" key="33">
    <source>
        <dbReference type="ARBA" id="ARBA00080218"/>
    </source>
</evidence>
<sequence>MQRFAQHRYFPAAAIVQAGEDRQQGRFTGARLADQGDGLPRFDNQLNSGKDGELMLPLTDGLLKMMNFKYVFRWHVPFLFLFLFTCRAMAADTLLILGDSLSAGYRMAANAAWPALLNEKWQAKTPVVNASISGDTSQQGLARLPALLKQHQPRWVLVELGGNDGLRGFPPQQTEQTLRTIIQTIKAANAEPLLMQIHLPANYGRRYNEAFGAIYPALAKEFAIPLLPFFMEEVYLKPQRMEEDGIHPNRDAQPNIAAWMENRLAPLDKHVS</sequence>
<comment type="catalytic activity">
    <reaction evidence="14">
        <text>tetradecanoyl-CoA + H2O = tetradecanoate + CoA + H(+)</text>
        <dbReference type="Rhea" id="RHEA:40119"/>
        <dbReference type="ChEBI" id="CHEBI:15377"/>
        <dbReference type="ChEBI" id="CHEBI:15378"/>
        <dbReference type="ChEBI" id="CHEBI:30807"/>
        <dbReference type="ChEBI" id="CHEBI:57287"/>
        <dbReference type="ChEBI" id="CHEBI:57385"/>
    </reaction>
    <physiologicalReaction direction="left-to-right" evidence="14">
        <dbReference type="Rhea" id="RHEA:40120"/>
    </physiologicalReaction>
</comment>
<evidence type="ECO:0000256" key="16">
    <source>
        <dbReference type="ARBA" id="ARBA00050199"/>
    </source>
</evidence>
<evidence type="ECO:0000256" key="14">
    <source>
        <dbReference type="ARBA" id="ARBA00048180"/>
    </source>
</evidence>
<keyword evidence="7" id="KW-0378">Hydrolase</keyword>
<evidence type="ECO:0000256" key="1">
    <source>
        <dbReference type="ARBA" id="ARBA00000368"/>
    </source>
</evidence>
<dbReference type="PANTHER" id="PTHR30383:SF24">
    <property type="entry name" value="THIOESTERASE 1_PROTEASE 1_LYSOPHOSPHOLIPASE L1"/>
    <property type="match status" value="1"/>
</dbReference>
<evidence type="ECO:0000256" key="22">
    <source>
        <dbReference type="ARBA" id="ARBA00052918"/>
    </source>
</evidence>
<evidence type="ECO:0000259" key="37">
    <source>
        <dbReference type="Pfam" id="PF13472"/>
    </source>
</evidence>